<reference evidence="4 5" key="1">
    <citation type="submission" date="2020-01" db="EMBL/GenBank/DDBJ databases">
        <authorList>
            <person name="Deng T."/>
        </authorList>
    </citation>
    <scope>NUCLEOTIDE SEQUENCE [LARGE SCALE GENOMIC DNA]</scope>
    <source>
        <strain evidence="4 5">5221</strain>
    </source>
</reference>
<proteinExistence type="predicted"/>
<dbReference type="RefSeq" id="WP_160954118.1">
    <property type="nucleotide sequence ID" value="NZ_WWEQ01000070.1"/>
</dbReference>
<feature type="compositionally biased region" description="Low complexity" evidence="1">
    <location>
        <begin position="67"/>
        <end position="82"/>
    </location>
</feature>
<dbReference type="Pfam" id="PF13399">
    <property type="entry name" value="LytR_C"/>
    <property type="match status" value="1"/>
</dbReference>
<dbReference type="Proteomes" id="UP000469215">
    <property type="component" value="Unassembled WGS sequence"/>
</dbReference>
<evidence type="ECO:0000256" key="2">
    <source>
        <dbReference type="SAM" id="Phobius"/>
    </source>
</evidence>
<evidence type="ECO:0000313" key="4">
    <source>
        <dbReference type="EMBL" id="MYM20707.1"/>
    </source>
</evidence>
<keyword evidence="2" id="KW-1133">Transmembrane helix</keyword>
<evidence type="ECO:0000256" key="1">
    <source>
        <dbReference type="SAM" id="MobiDB-lite"/>
    </source>
</evidence>
<dbReference type="AlphaFoldDB" id="A0A6N9H9H8"/>
<keyword evidence="5" id="KW-1185">Reference proteome</keyword>
<evidence type="ECO:0000259" key="3">
    <source>
        <dbReference type="Pfam" id="PF13399"/>
    </source>
</evidence>
<comment type="caution">
    <text evidence="4">The sequence shown here is derived from an EMBL/GenBank/DDBJ whole genome shotgun (WGS) entry which is preliminary data.</text>
</comment>
<dbReference type="InterPro" id="IPR027381">
    <property type="entry name" value="LytR/CpsA/Psr_C"/>
</dbReference>
<feature type="compositionally biased region" description="Acidic residues" evidence="1">
    <location>
        <begin position="1"/>
        <end position="10"/>
    </location>
</feature>
<accession>A0A6N9H9H8</accession>
<dbReference type="Gene3D" id="3.30.70.2390">
    <property type="match status" value="1"/>
</dbReference>
<feature type="region of interest" description="Disordered" evidence="1">
    <location>
        <begin position="1"/>
        <end position="28"/>
    </location>
</feature>
<keyword evidence="2" id="KW-0812">Transmembrane</keyword>
<keyword evidence="2" id="KW-0472">Membrane</keyword>
<feature type="compositionally biased region" description="Polar residues" evidence="1">
    <location>
        <begin position="86"/>
        <end position="104"/>
    </location>
</feature>
<evidence type="ECO:0000313" key="5">
    <source>
        <dbReference type="Proteomes" id="UP000469215"/>
    </source>
</evidence>
<organism evidence="4 5">
    <name type="scientific">Brevibacterium rongguiense</name>
    <dbReference type="NCBI Taxonomy" id="2695267"/>
    <lineage>
        <taxon>Bacteria</taxon>
        <taxon>Bacillati</taxon>
        <taxon>Actinomycetota</taxon>
        <taxon>Actinomycetes</taxon>
        <taxon>Micrococcales</taxon>
        <taxon>Brevibacteriaceae</taxon>
        <taxon>Brevibacterium</taxon>
    </lineage>
</organism>
<dbReference type="EMBL" id="WWEQ01000070">
    <property type="protein sequence ID" value="MYM20707.1"/>
    <property type="molecule type" value="Genomic_DNA"/>
</dbReference>
<sequence>MAEYPEDEFDRVESTDRRGAHRRSGGPLSQGAAVALVSVLALVALLLVVGVVRIVTSSTADPEDLVSGGSSQQADDGASDSGTQGAGDSTQGAGDASAQPTDGSTDGAAVDKSGITVGIYNASGKTGLAKRYRTALEDDGWKVGKSGNYSYSGSTSVVFYDTDAHKPAAQALAQKAGAKDIKQSSKFSVDVALVLCSDLADKDPS</sequence>
<feature type="transmembrane region" description="Helical" evidence="2">
    <location>
        <begin position="32"/>
        <end position="55"/>
    </location>
</feature>
<feature type="region of interest" description="Disordered" evidence="1">
    <location>
        <begin position="60"/>
        <end position="109"/>
    </location>
</feature>
<name>A0A6N9H9H8_9MICO</name>
<feature type="domain" description="LytR/CpsA/Psr regulator C-terminal" evidence="3">
    <location>
        <begin position="115"/>
        <end position="197"/>
    </location>
</feature>
<gene>
    <name evidence="4" type="ORF">GSY69_12245</name>
</gene>
<protein>
    <recommendedName>
        <fullName evidence="3">LytR/CpsA/Psr regulator C-terminal domain-containing protein</fullName>
    </recommendedName>
</protein>